<dbReference type="Gene3D" id="3.30.40.10">
    <property type="entry name" value="Zinc/RING finger domain, C3HC4 (zinc finger)"/>
    <property type="match status" value="1"/>
</dbReference>
<dbReference type="InterPro" id="IPR001841">
    <property type="entry name" value="Znf_RING"/>
</dbReference>
<feature type="region of interest" description="Disordered" evidence="5">
    <location>
        <begin position="136"/>
        <end position="172"/>
    </location>
</feature>
<dbReference type="GO" id="GO:0008270">
    <property type="term" value="F:zinc ion binding"/>
    <property type="evidence" value="ECO:0007669"/>
    <property type="project" value="UniProtKB-KW"/>
</dbReference>
<evidence type="ECO:0000313" key="8">
    <source>
        <dbReference type="EMBL" id="CAE0843005.1"/>
    </source>
</evidence>
<keyword evidence="6" id="KW-1133">Transmembrane helix</keyword>
<organism evidence="8">
    <name type="scientific">Oxyrrhis marina</name>
    <name type="common">Dinoflagellate</name>
    <dbReference type="NCBI Taxonomy" id="2969"/>
    <lineage>
        <taxon>Eukaryota</taxon>
        <taxon>Sar</taxon>
        <taxon>Alveolata</taxon>
        <taxon>Dinophyceae</taxon>
        <taxon>Oxyrrhinales</taxon>
        <taxon>Oxyrrhinaceae</taxon>
        <taxon>Oxyrrhis</taxon>
    </lineage>
</organism>
<evidence type="ECO:0000256" key="2">
    <source>
        <dbReference type="ARBA" id="ARBA00022771"/>
    </source>
</evidence>
<evidence type="ECO:0000256" key="5">
    <source>
        <dbReference type="SAM" id="MobiDB-lite"/>
    </source>
</evidence>
<keyword evidence="6" id="KW-0472">Membrane</keyword>
<dbReference type="InterPro" id="IPR017907">
    <property type="entry name" value="Znf_RING_CS"/>
</dbReference>
<keyword evidence="1" id="KW-0479">Metal-binding</keyword>
<reference evidence="8" key="1">
    <citation type="submission" date="2021-01" db="EMBL/GenBank/DDBJ databases">
        <authorList>
            <person name="Corre E."/>
            <person name="Pelletier E."/>
            <person name="Niang G."/>
            <person name="Scheremetjew M."/>
            <person name="Finn R."/>
            <person name="Kale V."/>
            <person name="Holt S."/>
            <person name="Cochrane G."/>
            <person name="Meng A."/>
            <person name="Brown T."/>
            <person name="Cohen L."/>
        </authorList>
    </citation>
    <scope>NUCLEOTIDE SEQUENCE</scope>
    <source>
        <strain evidence="8">LB1974</strain>
    </source>
</reference>
<dbReference type="PANTHER" id="PTHR45969:SF69">
    <property type="entry name" value="FINGER DOMAIN PROTEIN, PUTATIVE (AFU_ORTHOLOGUE AFUA_3G12190)-RELATED"/>
    <property type="match status" value="1"/>
</dbReference>
<evidence type="ECO:0000256" key="3">
    <source>
        <dbReference type="ARBA" id="ARBA00022833"/>
    </source>
</evidence>
<evidence type="ECO:0000256" key="4">
    <source>
        <dbReference type="PROSITE-ProRule" id="PRU00175"/>
    </source>
</evidence>
<name>A0A7S4GPN8_OXYMA</name>
<dbReference type="SMART" id="SM00184">
    <property type="entry name" value="RING"/>
    <property type="match status" value="1"/>
</dbReference>
<keyword evidence="3" id="KW-0862">Zinc</keyword>
<dbReference type="EMBL" id="HBJB01002746">
    <property type="protein sequence ID" value="CAE0843005.1"/>
    <property type="molecule type" value="Transcribed_RNA"/>
</dbReference>
<keyword evidence="2 4" id="KW-0863">Zinc-finger</keyword>
<dbReference type="InterPro" id="IPR013083">
    <property type="entry name" value="Znf_RING/FYVE/PHD"/>
</dbReference>
<evidence type="ECO:0000256" key="1">
    <source>
        <dbReference type="ARBA" id="ARBA00022723"/>
    </source>
</evidence>
<evidence type="ECO:0000256" key="6">
    <source>
        <dbReference type="SAM" id="Phobius"/>
    </source>
</evidence>
<dbReference type="GO" id="GO:0016567">
    <property type="term" value="P:protein ubiquitination"/>
    <property type="evidence" value="ECO:0007669"/>
    <property type="project" value="TreeGrafter"/>
</dbReference>
<dbReference type="PANTHER" id="PTHR45969">
    <property type="entry name" value="RING ZINC FINGER PROTEIN-RELATED"/>
    <property type="match status" value="1"/>
</dbReference>
<sequence length="172" mass="18730">MSANLVALTGLRGLATIAGGLAVTRLGNQDPTSSVIAWAIVALGLIPLAWSIQYAGWIIHRRLRLLSHIRRCKWWSPSFSQSTCAVCLLDFDPDCRVVELRCNHIFCQGCIRRWVLECNGKRSPCCPICRAPILPQQDCAPKGKPPQAAARGEAPEPAHPPADVDSDPGQEV</sequence>
<accession>A0A7S4GPN8</accession>
<protein>
    <recommendedName>
        <fullName evidence="7">RING-type domain-containing protein</fullName>
    </recommendedName>
</protein>
<dbReference type="PROSITE" id="PS50089">
    <property type="entry name" value="ZF_RING_2"/>
    <property type="match status" value="1"/>
</dbReference>
<feature type="domain" description="RING-type" evidence="7">
    <location>
        <begin position="84"/>
        <end position="130"/>
    </location>
</feature>
<evidence type="ECO:0000259" key="7">
    <source>
        <dbReference type="PROSITE" id="PS50089"/>
    </source>
</evidence>
<feature type="transmembrane region" description="Helical" evidence="6">
    <location>
        <begin position="36"/>
        <end position="59"/>
    </location>
</feature>
<dbReference type="Pfam" id="PF13639">
    <property type="entry name" value="zf-RING_2"/>
    <property type="match status" value="1"/>
</dbReference>
<dbReference type="PROSITE" id="PS00518">
    <property type="entry name" value="ZF_RING_1"/>
    <property type="match status" value="1"/>
</dbReference>
<proteinExistence type="predicted"/>
<dbReference type="AlphaFoldDB" id="A0A7S4GPN8"/>
<dbReference type="GO" id="GO:0061630">
    <property type="term" value="F:ubiquitin protein ligase activity"/>
    <property type="evidence" value="ECO:0007669"/>
    <property type="project" value="TreeGrafter"/>
</dbReference>
<dbReference type="SUPFAM" id="SSF57850">
    <property type="entry name" value="RING/U-box"/>
    <property type="match status" value="1"/>
</dbReference>
<keyword evidence="6" id="KW-0812">Transmembrane</keyword>
<gene>
    <name evidence="8" type="ORF">OMAR00294_LOCUS2247</name>
</gene>